<dbReference type="EnsemblPlants" id="AVESA.00010b.r2.7CG0688800.1">
    <property type="protein sequence ID" value="AVESA.00010b.r2.7CG0688800.1.CDS"/>
    <property type="gene ID" value="AVESA.00010b.r2.7CG0688800"/>
</dbReference>
<keyword evidence="2" id="KW-1185">Reference proteome</keyword>
<dbReference type="Proteomes" id="UP001732700">
    <property type="component" value="Chromosome 7C"/>
</dbReference>
<organism evidence="1 2">
    <name type="scientific">Avena sativa</name>
    <name type="common">Oat</name>
    <dbReference type="NCBI Taxonomy" id="4498"/>
    <lineage>
        <taxon>Eukaryota</taxon>
        <taxon>Viridiplantae</taxon>
        <taxon>Streptophyta</taxon>
        <taxon>Embryophyta</taxon>
        <taxon>Tracheophyta</taxon>
        <taxon>Spermatophyta</taxon>
        <taxon>Magnoliopsida</taxon>
        <taxon>Liliopsida</taxon>
        <taxon>Poales</taxon>
        <taxon>Poaceae</taxon>
        <taxon>BOP clade</taxon>
        <taxon>Pooideae</taxon>
        <taxon>Poodae</taxon>
        <taxon>Poeae</taxon>
        <taxon>Poeae Chloroplast Group 1 (Aveneae type)</taxon>
        <taxon>Aveninae</taxon>
        <taxon>Avena</taxon>
    </lineage>
</organism>
<sequence>MDEGTSSTHQGILDMYGDFLIGTQLPSTVYTTESQNQEHFPPLTFENQTVLSHENVMSYTDMIIAAESNSQKQALNGGFDSLFEELMGLEKDGILCGHALRVLVHLNISELPDKYFKERWMPKERKYIRNKQYTIPQQLTEHNRHLRYSILSRKLNDIASDGAKSDARYLMVIAESEKITDKLDKIADEEEHQDLLEKRVGKQPITIVDDGYGDYLEDPDVARSKGRPTLPGRQKTLMEQLLSKQEITCSHCGEHDHNFGSCLKKHLPQSSLWKKKNSSKRKTTGSSSVPKEQESRKKQANKKGKT</sequence>
<name>A0ACD6A694_AVESA</name>
<protein>
    <submittedName>
        <fullName evidence="1">Uncharacterized protein</fullName>
    </submittedName>
</protein>
<reference evidence="1" key="1">
    <citation type="submission" date="2021-05" db="EMBL/GenBank/DDBJ databases">
        <authorList>
            <person name="Scholz U."/>
            <person name="Mascher M."/>
            <person name="Fiebig A."/>
        </authorList>
    </citation>
    <scope>NUCLEOTIDE SEQUENCE [LARGE SCALE GENOMIC DNA]</scope>
</reference>
<reference evidence="1" key="2">
    <citation type="submission" date="2025-09" db="UniProtKB">
        <authorList>
            <consortium name="EnsemblPlants"/>
        </authorList>
    </citation>
    <scope>IDENTIFICATION</scope>
</reference>
<evidence type="ECO:0000313" key="1">
    <source>
        <dbReference type="EnsemblPlants" id="AVESA.00010b.r2.7CG0688800.1.CDS"/>
    </source>
</evidence>
<proteinExistence type="predicted"/>
<accession>A0ACD6A694</accession>
<evidence type="ECO:0000313" key="2">
    <source>
        <dbReference type="Proteomes" id="UP001732700"/>
    </source>
</evidence>